<dbReference type="Proteomes" id="UP001595892">
    <property type="component" value="Unassembled WGS sequence"/>
</dbReference>
<dbReference type="PROSITE" id="PS51257">
    <property type="entry name" value="PROKAR_LIPOPROTEIN"/>
    <property type="match status" value="1"/>
</dbReference>
<evidence type="ECO:0008006" key="3">
    <source>
        <dbReference type="Google" id="ProtNLM"/>
    </source>
</evidence>
<reference evidence="2" key="1">
    <citation type="journal article" date="2019" name="Int. J. Syst. Evol. Microbiol.">
        <title>The Global Catalogue of Microorganisms (GCM) 10K type strain sequencing project: providing services to taxonomists for standard genome sequencing and annotation.</title>
        <authorList>
            <consortium name="The Broad Institute Genomics Platform"/>
            <consortium name="The Broad Institute Genome Sequencing Center for Infectious Disease"/>
            <person name="Wu L."/>
            <person name="Ma J."/>
        </authorList>
    </citation>
    <scope>NUCLEOTIDE SEQUENCE [LARGE SCALE GENOMIC DNA]</scope>
    <source>
        <strain evidence="2">CGMCC 1.13574</strain>
    </source>
</reference>
<dbReference type="EMBL" id="JBHSGG010000017">
    <property type="protein sequence ID" value="MFC4727812.1"/>
    <property type="molecule type" value="Genomic_DNA"/>
</dbReference>
<organism evidence="1 2">
    <name type="scientific">Coralloluteibacterium thermophilum</name>
    <dbReference type="NCBI Taxonomy" id="2707049"/>
    <lineage>
        <taxon>Bacteria</taxon>
        <taxon>Pseudomonadati</taxon>
        <taxon>Pseudomonadota</taxon>
        <taxon>Gammaproteobacteria</taxon>
        <taxon>Lysobacterales</taxon>
        <taxon>Lysobacteraceae</taxon>
        <taxon>Coralloluteibacterium</taxon>
    </lineage>
</organism>
<protein>
    <recommendedName>
        <fullName evidence="3">Lipoprotein</fullName>
    </recommendedName>
</protein>
<name>A0ABV9NHG5_9GAMM</name>
<evidence type="ECO:0000313" key="1">
    <source>
        <dbReference type="EMBL" id="MFC4727812.1"/>
    </source>
</evidence>
<accession>A0ABV9NHG5</accession>
<comment type="caution">
    <text evidence="1">The sequence shown here is derived from an EMBL/GenBank/DDBJ whole genome shotgun (WGS) entry which is preliminary data.</text>
</comment>
<sequence length="134" mass="14551">MSIRHRLAAACLGALLIAGCKPDTTPPDRVFAQPGVVFTLSPPQAPDCHPDTVYKATVAWSITGQPERRLEVRVGSRGGAEFLRTSQARGREETGEWVRPGTWFLLVDRRSKEVLATLRAGPEPCPGGEASEEE</sequence>
<gene>
    <name evidence="1" type="ORF">ACFO3Q_06465</name>
</gene>
<keyword evidence="2" id="KW-1185">Reference proteome</keyword>
<dbReference type="RefSeq" id="WP_377003826.1">
    <property type="nucleotide sequence ID" value="NZ_JBHSGG010000017.1"/>
</dbReference>
<proteinExistence type="predicted"/>
<evidence type="ECO:0000313" key="2">
    <source>
        <dbReference type="Proteomes" id="UP001595892"/>
    </source>
</evidence>